<name>A0AAE8SRF4_9PEZI</name>
<protein>
    <recommendedName>
        <fullName evidence="3">2,4-dienoyl-CoA reductase [(3E)-enoyl-CoA-producing]</fullName>
        <ecNumber evidence="3">1.3.1.124</ecNumber>
    </recommendedName>
</protein>
<dbReference type="GO" id="GO:0008670">
    <property type="term" value="F:2,4-dienoyl-CoA reductase (NADPH) activity"/>
    <property type="evidence" value="ECO:0007669"/>
    <property type="project" value="InterPro"/>
</dbReference>
<dbReference type="GO" id="GO:0009062">
    <property type="term" value="P:fatty acid catabolic process"/>
    <property type="evidence" value="ECO:0007669"/>
    <property type="project" value="InterPro"/>
</dbReference>
<evidence type="ECO:0000313" key="7">
    <source>
        <dbReference type="Proteomes" id="UP001187682"/>
    </source>
</evidence>
<evidence type="ECO:0000256" key="5">
    <source>
        <dbReference type="ARBA" id="ARBA00048340"/>
    </source>
</evidence>
<keyword evidence="1" id="KW-0521">NADP</keyword>
<dbReference type="InterPro" id="IPR002347">
    <property type="entry name" value="SDR_fam"/>
</dbReference>
<dbReference type="PRINTS" id="PR00081">
    <property type="entry name" value="GDHRDH"/>
</dbReference>
<dbReference type="PANTHER" id="PTHR43296">
    <property type="entry name" value="PEROXISOMAL 2,4-DIENOYL-COA REDUCTASE"/>
    <property type="match status" value="1"/>
</dbReference>
<dbReference type="InterPro" id="IPR036291">
    <property type="entry name" value="NAD(P)-bd_dom_sf"/>
</dbReference>
<keyword evidence="7" id="KW-1185">Reference proteome</keyword>
<dbReference type="CDD" id="cd05369">
    <property type="entry name" value="TER_DECR_SDR_a"/>
    <property type="match status" value="1"/>
</dbReference>
<gene>
    <name evidence="6" type="ORF">DNG_00679</name>
</gene>
<evidence type="ECO:0000256" key="1">
    <source>
        <dbReference type="ARBA" id="ARBA00022857"/>
    </source>
</evidence>
<dbReference type="Gene3D" id="3.40.50.720">
    <property type="entry name" value="NAD(P)-binding Rossmann-like Domain"/>
    <property type="match status" value="1"/>
</dbReference>
<proteinExistence type="predicted"/>
<dbReference type="EC" id="1.3.1.124" evidence="3"/>
<accession>A0AAE8SRF4</accession>
<sequence>MSLPESEYMSPTWRDGLFNNRVVFVTGGAGTICSAQTRALVRLGADACIIGRNVEKTEKAAKDIATARAGARVIGIGGCDVRNFQSVADAVERCVKELGAIDFVIAGAAGNFVVPLSGMSPNAFKSVIDIDVLGTFNTVKATLPHLVTSAEKNPHAKAEGRTGGRILAVSATFHYTGMPLQAHVAAAKAGVDSLMTSVALEYGPRGVTSNVIAPGPIANTEGMARLSNAEAEIGSRVPGGRLGAVRDISDATVYLFSDAGSYVNGHVLVVDGASWRMGGANGPGVDSTMQYPNYLFTGEISKGLAGGKKSKSKL</sequence>
<dbReference type="PANTHER" id="PTHR43296:SF2">
    <property type="entry name" value="PEROXISOMAL 2,4-DIENOYL-COA REDUCTASE [(3E)-ENOYL-COA-PRODUCING]"/>
    <property type="match status" value="1"/>
</dbReference>
<dbReference type="SUPFAM" id="SSF51735">
    <property type="entry name" value="NAD(P)-binding Rossmann-fold domains"/>
    <property type="match status" value="1"/>
</dbReference>
<comment type="catalytic activity">
    <reaction evidence="4">
        <text>a (2E,4E)-dienoyl-CoA + NADPH + H(+) = a 4,5-saturated-(3E)-enoyl-CoA + NADP(+)</text>
        <dbReference type="Rhea" id="RHEA:45912"/>
        <dbReference type="ChEBI" id="CHEBI:15378"/>
        <dbReference type="ChEBI" id="CHEBI:57783"/>
        <dbReference type="ChEBI" id="CHEBI:58349"/>
        <dbReference type="ChEBI" id="CHEBI:85101"/>
        <dbReference type="ChEBI" id="CHEBI:85493"/>
        <dbReference type="EC" id="1.3.1.124"/>
    </reaction>
</comment>
<organism evidence="6 7">
    <name type="scientific">Cephalotrichum gorgonifer</name>
    <dbReference type="NCBI Taxonomy" id="2041049"/>
    <lineage>
        <taxon>Eukaryota</taxon>
        <taxon>Fungi</taxon>
        <taxon>Dikarya</taxon>
        <taxon>Ascomycota</taxon>
        <taxon>Pezizomycotina</taxon>
        <taxon>Sordariomycetes</taxon>
        <taxon>Hypocreomycetidae</taxon>
        <taxon>Microascales</taxon>
        <taxon>Microascaceae</taxon>
        <taxon>Cephalotrichum</taxon>
    </lineage>
</organism>
<dbReference type="GO" id="GO:0005777">
    <property type="term" value="C:peroxisome"/>
    <property type="evidence" value="ECO:0007669"/>
    <property type="project" value="TreeGrafter"/>
</dbReference>
<keyword evidence="2" id="KW-0560">Oxidoreductase</keyword>
<dbReference type="Proteomes" id="UP001187682">
    <property type="component" value="Unassembled WGS sequence"/>
</dbReference>
<comment type="caution">
    <text evidence="6">The sequence shown here is derived from an EMBL/GenBank/DDBJ whole genome shotgun (WGS) entry which is preliminary data.</text>
</comment>
<evidence type="ECO:0000313" key="6">
    <source>
        <dbReference type="EMBL" id="SPN97163.1"/>
    </source>
</evidence>
<dbReference type="EMBL" id="ONZQ02000001">
    <property type="protein sequence ID" value="SPN97163.1"/>
    <property type="molecule type" value="Genomic_DNA"/>
</dbReference>
<dbReference type="Pfam" id="PF13561">
    <property type="entry name" value="adh_short_C2"/>
    <property type="match status" value="1"/>
</dbReference>
<reference evidence="6" key="1">
    <citation type="submission" date="2018-03" db="EMBL/GenBank/DDBJ databases">
        <authorList>
            <person name="Guldener U."/>
        </authorList>
    </citation>
    <scope>NUCLEOTIDE SEQUENCE</scope>
</reference>
<dbReference type="InterPro" id="IPR045017">
    <property type="entry name" value="DECR2-like"/>
</dbReference>
<evidence type="ECO:0000256" key="3">
    <source>
        <dbReference type="ARBA" id="ARBA00026117"/>
    </source>
</evidence>
<comment type="catalytic activity">
    <reaction evidence="5">
        <text>a (2E,4Z)-dienoyl-CoA + NADPH + H(+) = a 4,5-saturated-(3E)-enoyl-CoA + NADP(+)</text>
        <dbReference type="Rhea" id="RHEA:61892"/>
        <dbReference type="ChEBI" id="CHEBI:15378"/>
        <dbReference type="ChEBI" id="CHEBI:57783"/>
        <dbReference type="ChEBI" id="CHEBI:58349"/>
        <dbReference type="ChEBI" id="CHEBI:85099"/>
        <dbReference type="ChEBI" id="CHEBI:85493"/>
        <dbReference type="EC" id="1.3.1.124"/>
    </reaction>
</comment>
<dbReference type="AlphaFoldDB" id="A0AAE8SRF4"/>
<evidence type="ECO:0000256" key="2">
    <source>
        <dbReference type="ARBA" id="ARBA00023002"/>
    </source>
</evidence>
<evidence type="ECO:0000256" key="4">
    <source>
        <dbReference type="ARBA" id="ARBA00048009"/>
    </source>
</evidence>